<evidence type="ECO:0000313" key="11">
    <source>
        <dbReference type="Proteomes" id="UP001302602"/>
    </source>
</evidence>
<dbReference type="GeneID" id="87824014"/>
<comment type="catalytic activity">
    <reaction evidence="9">
        <text>1D-myo-inositol 1,3,4,5,6-pentakisphosphate + ATP = 1D-myo-inositol hexakisphosphate + ADP + H(+)</text>
        <dbReference type="Rhea" id="RHEA:20313"/>
        <dbReference type="ChEBI" id="CHEBI:15378"/>
        <dbReference type="ChEBI" id="CHEBI:30616"/>
        <dbReference type="ChEBI" id="CHEBI:57733"/>
        <dbReference type="ChEBI" id="CHEBI:58130"/>
        <dbReference type="ChEBI" id="CHEBI:456216"/>
        <dbReference type="EC" id="2.7.1.158"/>
    </reaction>
</comment>
<proteinExistence type="inferred from homology"/>
<keyword evidence="5 9" id="KW-0808">Transferase</keyword>
<evidence type="ECO:0000256" key="4">
    <source>
        <dbReference type="ARBA" id="ARBA00014846"/>
    </source>
</evidence>
<dbReference type="EMBL" id="MU853228">
    <property type="protein sequence ID" value="KAK4123467.1"/>
    <property type="molecule type" value="Genomic_DNA"/>
</dbReference>
<evidence type="ECO:0000256" key="5">
    <source>
        <dbReference type="ARBA" id="ARBA00022679"/>
    </source>
</evidence>
<dbReference type="AlphaFoldDB" id="A0AAN6TZ87"/>
<comment type="domain">
    <text evidence="9">The EXKPK motif is conserved in inositol-pentakisphosphate 2-kinases of both family 1 and 2.</text>
</comment>
<dbReference type="Proteomes" id="UP001302602">
    <property type="component" value="Unassembled WGS sequence"/>
</dbReference>
<keyword evidence="11" id="KW-1185">Reference proteome</keyword>
<dbReference type="EC" id="2.7.1.158" evidence="3 9"/>
<sequence>MSPSVPLSGIPALPCSAADHYEFKLVGEGASNVVFEVVVQPNDESSSSIFQGNLLRVPKAGTKAHTYVELQEYWEAVVKPLFEPEDLVQHRLVHLGGEQLVLRLNAVLAKNEDIRRPDFRGSRVAAAEYGMLVEDMRQRQPNDLTLEFKPKWLAQSPNAPPSATRCRNCAREALKHHTKHTNHRDSPPILCPLDFLTCATSPAAFTRIADHLCSLNPLIPSPKTTHPAQYSRLLYWLQTNTVLPRLRAAQLDNDGQGPLQADAHDPKFQLAMTLRDCTCFIRVPYDPALPVEAKLADLDKKNWAAKLGYWQAMERRLIEGGYYEGREAVKVRTDCQLERGIVNESTDQREGS</sequence>
<dbReference type="PANTHER" id="PTHR14456">
    <property type="entry name" value="INOSITOL POLYPHOSPHATE KINASE 1"/>
    <property type="match status" value="1"/>
</dbReference>
<comment type="caution">
    <text evidence="10">The sequence shown here is derived from an EMBL/GenBank/DDBJ whole genome shotgun (WGS) entry which is preliminary data.</text>
</comment>
<evidence type="ECO:0000256" key="7">
    <source>
        <dbReference type="ARBA" id="ARBA00022777"/>
    </source>
</evidence>
<dbReference type="PANTHER" id="PTHR14456:SF2">
    <property type="entry name" value="INOSITOL-PENTAKISPHOSPHATE 2-KINASE"/>
    <property type="match status" value="1"/>
</dbReference>
<comment type="function">
    <text evidence="9">Phosphorylates Ins(1,3,4,5,6)P5 at position 2 to form Ins(1,2,3,4,5,6)P6 (InsP6 or phytate).</text>
</comment>
<gene>
    <name evidence="10" type="ORF">N657DRAFT_409697</name>
</gene>
<comment type="function">
    <text evidence="1">Has kinase activity and phosphorylates inositol-1,3,4,5,6-pentakisphosphate (Ins(1,3,4,5,6)P5) to produce 1,2,3,4,5,6-hexakisphosphate (InsP6), also known as phytate.</text>
</comment>
<protein>
    <recommendedName>
        <fullName evidence="4 9">Inositol-pentakisphosphate 2-kinase</fullName>
        <ecNumber evidence="3 9">2.7.1.158</ecNumber>
    </recommendedName>
</protein>
<dbReference type="Pfam" id="PF06090">
    <property type="entry name" value="Ins_P5_2-kin"/>
    <property type="match status" value="1"/>
</dbReference>
<name>A0AAN6TZ87_9PEZI</name>
<evidence type="ECO:0000256" key="1">
    <source>
        <dbReference type="ARBA" id="ARBA00003979"/>
    </source>
</evidence>
<evidence type="ECO:0000313" key="10">
    <source>
        <dbReference type="EMBL" id="KAK4123467.1"/>
    </source>
</evidence>
<evidence type="ECO:0000256" key="9">
    <source>
        <dbReference type="RuleBase" id="RU364126"/>
    </source>
</evidence>
<keyword evidence="6 9" id="KW-0547">Nucleotide-binding</keyword>
<dbReference type="GO" id="GO:0005634">
    <property type="term" value="C:nucleus"/>
    <property type="evidence" value="ECO:0007669"/>
    <property type="project" value="TreeGrafter"/>
</dbReference>
<evidence type="ECO:0000256" key="8">
    <source>
        <dbReference type="ARBA" id="ARBA00022840"/>
    </source>
</evidence>
<dbReference type="RefSeq" id="XP_062647238.1">
    <property type="nucleotide sequence ID" value="XM_062787244.1"/>
</dbReference>
<dbReference type="InterPro" id="IPR009286">
    <property type="entry name" value="Ins_P5_2-kin"/>
</dbReference>
<organism evidence="10 11">
    <name type="scientific">Parathielavia appendiculata</name>
    <dbReference type="NCBI Taxonomy" id="2587402"/>
    <lineage>
        <taxon>Eukaryota</taxon>
        <taxon>Fungi</taxon>
        <taxon>Dikarya</taxon>
        <taxon>Ascomycota</taxon>
        <taxon>Pezizomycotina</taxon>
        <taxon>Sordariomycetes</taxon>
        <taxon>Sordariomycetidae</taxon>
        <taxon>Sordariales</taxon>
        <taxon>Chaetomiaceae</taxon>
        <taxon>Parathielavia</taxon>
    </lineage>
</organism>
<dbReference type="GO" id="GO:0035299">
    <property type="term" value="F:inositol-1,3,4,5,6-pentakisphosphate 2-kinase activity"/>
    <property type="evidence" value="ECO:0007669"/>
    <property type="project" value="UniProtKB-EC"/>
</dbReference>
<comment type="similarity">
    <text evidence="2">Belongs to the IPK1 type 1 family.</text>
</comment>
<evidence type="ECO:0000256" key="3">
    <source>
        <dbReference type="ARBA" id="ARBA00012023"/>
    </source>
</evidence>
<dbReference type="GO" id="GO:0005524">
    <property type="term" value="F:ATP binding"/>
    <property type="evidence" value="ECO:0007669"/>
    <property type="project" value="UniProtKB-KW"/>
</dbReference>
<keyword evidence="8 9" id="KW-0067">ATP-binding</keyword>
<keyword evidence="7 9" id="KW-0418">Kinase</keyword>
<evidence type="ECO:0000256" key="2">
    <source>
        <dbReference type="ARBA" id="ARBA00008305"/>
    </source>
</evidence>
<reference evidence="10" key="2">
    <citation type="submission" date="2023-05" db="EMBL/GenBank/DDBJ databases">
        <authorList>
            <consortium name="Lawrence Berkeley National Laboratory"/>
            <person name="Steindorff A."/>
            <person name="Hensen N."/>
            <person name="Bonometti L."/>
            <person name="Westerberg I."/>
            <person name="Brannstrom I.O."/>
            <person name="Guillou S."/>
            <person name="Cros-Aarteil S."/>
            <person name="Calhoun S."/>
            <person name="Haridas S."/>
            <person name="Kuo A."/>
            <person name="Mondo S."/>
            <person name="Pangilinan J."/>
            <person name="Riley R."/>
            <person name="Labutti K."/>
            <person name="Andreopoulos B."/>
            <person name="Lipzen A."/>
            <person name="Chen C."/>
            <person name="Yanf M."/>
            <person name="Daum C."/>
            <person name="Ng V."/>
            <person name="Clum A."/>
            <person name="Ohm R."/>
            <person name="Martin F."/>
            <person name="Silar P."/>
            <person name="Natvig D."/>
            <person name="Lalanne C."/>
            <person name="Gautier V."/>
            <person name="Ament-Velasquez S.L."/>
            <person name="Kruys A."/>
            <person name="Hutchinson M.I."/>
            <person name="Powell A.J."/>
            <person name="Barry K."/>
            <person name="Miller A.N."/>
            <person name="Grigoriev I.V."/>
            <person name="Debuchy R."/>
            <person name="Gladieux P."/>
            <person name="Thoren M.H."/>
            <person name="Johannesson H."/>
        </authorList>
    </citation>
    <scope>NUCLEOTIDE SEQUENCE</scope>
    <source>
        <strain evidence="10">CBS 731.68</strain>
    </source>
</reference>
<evidence type="ECO:0000256" key="6">
    <source>
        <dbReference type="ARBA" id="ARBA00022741"/>
    </source>
</evidence>
<dbReference type="GO" id="GO:0032958">
    <property type="term" value="P:inositol phosphate biosynthetic process"/>
    <property type="evidence" value="ECO:0007669"/>
    <property type="project" value="TreeGrafter"/>
</dbReference>
<accession>A0AAN6TZ87</accession>
<reference evidence="10" key="1">
    <citation type="journal article" date="2023" name="Mol. Phylogenet. Evol.">
        <title>Genome-scale phylogeny and comparative genomics of the fungal order Sordariales.</title>
        <authorList>
            <person name="Hensen N."/>
            <person name="Bonometti L."/>
            <person name="Westerberg I."/>
            <person name="Brannstrom I.O."/>
            <person name="Guillou S."/>
            <person name="Cros-Aarteil S."/>
            <person name="Calhoun S."/>
            <person name="Haridas S."/>
            <person name="Kuo A."/>
            <person name="Mondo S."/>
            <person name="Pangilinan J."/>
            <person name="Riley R."/>
            <person name="LaButti K."/>
            <person name="Andreopoulos B."/>
            <person name="Lipzen A."/>
            <person name="Chen C."/>
            <person name="Yan M."/>
            <person name="Daum C."/>
            <person name="Ng V."/>
            <person name="Clum A."/>
            <person name="Steindorff A."/>
            <person name="Ohm R.A."/>
            <person name="Martin F."/>
            <person name="Silar P."/>
            <person name="Natvig D.O."/>
            <person name="Lalanne C."/>
            <person name="Gautier V."/>
            <person name="Ament-Velasquez S.L."/>
            <person name="Kruys A."/>
            <person name="Hutchinson M.I."/>
            <person name="Powell A.J."/>
            <person name="Barry K."/>
            <person name="Miller A.N."/>
            <person name="Grigoriev I.V."/>
            <person name="Debuchy R."/>
            <person name="Gladieux P."/>
            <person name="Hiltunen Thoren M."/>
            <person name="Johannesson H."/>
        </authorList>
    </citation>
    <scope>NUCLEOTIDE SEQUENCE</scope>
    <source>
        <strain evidence="10">CBS 731.68</strain>
    </source>
</reference>